<dbReference type="Proteomes" id="UP001281614">
    <property type="component" value="Unassembled WGS sequence"/>
</dbReference>
<keyword evidence="2" id="KW-1185">Reference proteome</keyword>
<gene>
    <name evidence="1" type="ORF">CKAH01_18924</name>
</gene>
<sequence>MTPVSASTITRSAILLYGVLS</sequence>
<comment type="caution">
    <text evidence="1">The sequence shown here is derived from an EMBL/GenBank/DDBJ whole genome shotgun (WGS) entry which is preliminary data.</text>
</comment>
<name>A0AAE0D0L9_COLKA</name>
<proteinExistence type="predicted"/>
<organism evidence="1 2">
    <name type="scientific">Colletotrichum kahawae</name>
    <name type="common">Coffee berry disease fungus</name>
    <dbReference type="NCBI Taxonomy" id="34407"/>
    <lineage>
        <taxon>Eukaryota</taxon>
        <taxon>Fungi</taxon>
        <taxon>Dikarya</taxon>
        <taxon>Ascomycota</taxon>
        <taxon>Pezizomycotina</taxon>
        <taxon>Sordariomycetes</taxon>
        <taxon>Hypocreomycetidae</taxon>
        <taxon>Glomerellales</taxon>
        <taxon>Glomerellaceae</taxon>
        <taxon>Colletotrichum</taxon>
        <taxon>Colletotrichum gloeosporioides species complex</taxon>
    </lineage>
</organism>
<evidence type="ECO:0000313" key="1">
    <source>
        <dbReference type="EMBL" id="KAK2736197.1"/>
    </source>
</evidence>
<reference evidence="1" key="1">
    <citation type="submission" date="2023-02" db="EMBL/GenBank/DDBJ databases">
        <title>Colletotrichum kahawae CIFC_Que2 genome sequencing and assembly.</title>
        <authorList>
            <person name="Baroncelli R."/>
        </authorList>
    </citation>
    <scope>NUCLEOTIDE SEQUENCE</scope>
    <source>
        <strain evidence="1">CIFC_Que2</strain>
    </source>
</reference>
<dbReference type="EMBL" id="VYYT01000430">
    <property type="protein sequence ID" value="KAK2736197.1"/>
    <property type="molecule type" value="Genomic_DNA"/>
</dbReference>
<accession>A0AAE0D0L9</accession>
<dbReference type="AlphaFoldDB" id="A0AAE0D0L9"/>
<protein>
    <submittedName>
        <fullName evidence="1">Uncharacterized protein</fullName>
    </submittedName>
</protein>
<evidence type="ECO:0000313" key="2">
    <source>
        <dbReference type="Proteomes" id="UP001281614"/>
    </source>
</evidence>